<feature type="transmembrane region" description="Helical" evidence="2">
    <location>
        <begin position="98"/>
        <end position="122"/>
    </location>
</feature>
<evidence type="ECO:0000256" key="1">
    <source>
        <dbReference type="SAM" id="MobiDB-lite"/>
    </source>
</evidence>
<sequence length="195" mass="21508">MHAPTLVLCMIIHSKCWKANFLYNHVAMGMTGLGASSKYKLVHGSEVLDTEIHGLTDRMTSNVAMDCNMYNSVYTLVVVGFSTIMAEEATFDQNTGLMVVTFLLSGVALVIGFGFLLAVVFVEPIVMDKYYKRWYDKRREVCASERATQKEREVASNNNSSNKSNGTRTNTASARVSQGSLRSTVELLDSSAPRA</sequence>
<proteinExistence type="predicted"/>
<feature type="compositionally biased region" description="Polar residues" evidence="1">
    <location>
        <begin position="166"/>
        <end position="183"/>
    </location>
</feature>
<reference evidence="3 4" key="1">
    <citation type="submission" date="2018-07" db="EMBL/GenBank/DDBJ databases">
        <title>The complete nuclear genome of the prasinophyte Chloropicon primus (CCMP1205).</title>
        <authorList>
            <person name="Pombert J.-F."/>
            <person name="Otis C."/>
            <person name="Turmel M."/>
            <person name="Lemieux C."/>
        </authorList>
    </citation>
    <scope>NUCLEOTIDE SEQUENCE [LARGE SCALE GENOMIC DNA]</scope>
    <source>
        <strain evidence="3 4">CCMP1205</strain>
    </source>
</reference>
<gene>
    <name evidence="3" type="ORF">A3770_06p42950</name>
</gene>
<evidence type="ECO:0000313" key="3">
    <source>
        <dbReference type="EMBL" id="QDZ21777.1"/>
    </source>
</evidence>
<accession>A0A5B8MN06</accession>
<dbReference type="Proteomes" id="UP000316726">
    <property type="component" value="Chromosome 6"/>
</dbReference>
<feature type="compositionally biased region" description="Low complexity" evidence="1">
    <location>
        <begin position="156"/>
        <end position="165"/>
    </location>
</feature>
<dbReference type="EMBL" id="CP031039">
    <property type="protein sequence ID" value="QDZ21777.1"/>
    <property type="molecule type" value="Genomic_DNA"/>
</dbReference>
<keyword evidence="4" id="KW-1185">Reference proteome</keyword>
<name>A0A5B8MN06_9CHLO</name>
<dbReference type="AlphaFoldDB" id="A0A5B8MN06"/>
<keyword evidence="2" id="KW-0472">Membrane</keyword>
<keyword evidence="2" id="KW-0812">Transmembrane</keyword>
<protein>
    <submittedName>
        <fullName evidence="3">Uncharacterized protein</fullName>
    </submittedName>
</protein>
<feature type="transmembrane region" description="Helical" evidence="2">
    <location>
        <begin position="68"/>
        <end position="86"/>
    </location>
</feature>
<organism evidence="3 4">
    <name type="scientific">Chloropicon primus</name>
    <dbReference type="NCBI Taxonomy" id="1764295"/>
    <lineage>
        <taxon>Eukaryota</taxon>
        <taxon>Viridiplantae</taxon>
        <taxon>Chlorophyta</taxon>
        <taxon>Chloropicophyceae</taxon>
        <taxon>Chloropicales</taxon>
        <taxon>Chloropicaceae</taxon>
        <taxon>Chloropicon</taxon>
    </lineage>
</organism>
<evidence type="ECO:0000313" key="4">
    <source>
        <dbReference type="Proteomes" id="UP000316726"/>
    </source>
</evidence>
<feature type="region of interest" description="Disordered" evidence="1">
    <location>
        <begin position="146"/>
        <end position="195"/>
    </location>
</feature>
<keyword evidence="2" id="KW-1133">Transmembrane helix</keyword>
<evidence type="ECO:0000256" key="2">
    <source>
        <dbReference type="SAM" id="Phobius"/>
    </source>
</evidence>